<sequence length="59" mass="6334">MRGIPTMLFLVAALLLLGVVLGTVAHVPLDVSLVGAAVIATWLAIFAYRERARRGRTTD</sequence>
<evidence type="ECO:0000313" key="3">
    <source>
        <dbReference type="Proteomes" id="UP000318720"/>
    </source>
</evidence>
<keyword evidence="1" id="KW-0472">Membrane</keyword>
<name>A0AAE8W2Q1_9ACTN</name>
<evidence type="ECO:0000256" key="1">
    <source>
        <dbReference type="SAM" id="Phobius"/>
    </source>
</evidence>
<gene>
    <name evidence="2" type="ORF">Sipo8835_24975</name>
</gene>
<evidence type="ECO:0008006" key="4">
    <source>
        <dbReference type="Google" id="ProtNLM"/>
    </source>
</evidence>
<reference evidence="2 3" key="1">
    <citation type="submission" date="2019-03" db="EMBL/GenBank/DDBJ databases">
        <title>Comparative genomic analyses of the sweetpotato soil rot pathogen, Streptomyces ipomoeae.</title>
        <authorList>
            <person name="Ruschel Soares N."/>
            <person name="Badger J.H."/>
            <person name="Huguet-Tapia J.C."/>
            <person name="Clark C.A."/>
            <person name="Pettis G.S."/>
        </authorList>
    </citation>
    <scope>NUCLEOTIDE SEQUENCE [LARGE SCALE GENOMIC DNA]</scope>
    <source>
        <strain evidence="2 3">88-35</strain>
    </source>
</reference>
<dbReference type="RefSeq" id="WP_141583762.1">
    <property type="nucleotide sequence ID" value="NZ_SPAZ01000201.1"/>
</dbReference>
<keyword evidence="1" id="KW-1133">Transmembrane helix</keyword>
<keyword evidence="1" id="KW-0812">Transmembrane</keyword>
<proteinExistence type="predicted"/>
<organism evidence="2 3">
    <name type="scientific">Streptomyces ipomoeae</name>
    <dbReference type="NCBI Taxonomy" id="103232"/>
    <lineage>
        <taxon>Bacteria</taxon>
        <taxon>Bacillati</taxon>
        <taxon>Actinomycetota</taxon>
        <taxon>Actinomycetes</taxon>
        <taxon>Kitasatosporales</taxon>
        <taxon>Streptomycetaceae</taxon>
        <taxon>Streptomyces</taxon>
    </lineage>
</organism>
<comment type="caution">
    <text evidence="2">The sequence shown here is derived from an EMBL/GenBank/DDBJ whole genome shotgun (WGS) entry which is preliminary data.</text>
</comment>
<dbReference type="Proteomes" id="UP000318720">
    <property type="component" value="Unassembled WGS sequence"/>
</dbReference>
<evidence type="ECO:0000313" key="2">
    <source>
        <dbReference type="EMBL" id="TQE29528.1"/>
    </source>
</evidence>
<accession>A0AAE8W2Q1</accession>
<dbReference type="EMBL" id="SPAZ01000201">
    <property type="protein sequence ID" value="TQE29528.1"/>
    <property type="molecule type" value="Genomic_DNA"/>
</dbReference>
<dbReference type="AlphaFoldDB" id="A0AAE8W2Q1"/>
<protein>
    <recommendedName>
        <fullName evidence="4">Small hydrophobic membrane protein</fullName>
    </recommendedName>
</protein>
<feature type="transmembrane region" description="Helical" evidence="1">
    <location>
        <begin position="32"/>
        <end position="48"/>
    </location>
</feature>